<dbReference type="InterPro" id="IPR012349">
    <property type="entry name" value="Split_barrel_FMN-bd"/>
</dbReference>
<keyword evidence="1" id="KW-0560">Oxidoreductase</keyword>
<evidence type="ECO:0000313" key="3">
    <source>
        <dbReference type="EMBL" id="ROO84381.1"/>
    </source>
</evidence>
<dbReference type="Gene3D" id="2.30.110.10">
    <property type="entry name" value="Electron Transport, Fmn-binding Protein, Chain A"/>
    <property type="match status" value="1"/>
</dbReference>
<feature type="domain" description="Pyridoxamine 5'-phosphate oxidase N-terminal" evidence="2">
    <location>
        <begin position="20"/>
        <end position="102"/>
    </location>
</feature>
<evidence type="ECO:0000256" key="1">
    <source>
        <dbReference type="ARBA" id="ARBA00023002"/>
    </source>
</evidence>
<protein>
    <submittedName>
        <fullName evidence="3">PPOX class probable F420-dependent enzyme</fullName>
    </submittedName>
</protein>
<dbReference type="SUPFAM" id="SSF50475">
    <property type="entry name" value="FMN-binding split barrel"/>
    <property type="match status" value="1"/>
</dbReference>
<dbReference type="PANTHER" id="PTHR35176">
    <property type="entry name" value="HEME OXYGENASE HI_0854-RELATED"/>
    <property type="match status" value="1"/>
</dbReference>
<keyword evidence="4" id="KW-1185">Reference proteome</keyword>
<accession>A0A3N1CSU5</accession>
<dbReference type="Pfam" id="PF01243">
    <property type="entry name" value="PNPOx_N"/>
    <property type="match status" value="1"/>
</dbReference>
<name>A0A3N1CSU5_9ACTN</name>
<reference evidence="3 4" key="1">
    <citation type="submission" date="2018-11" db="EMBL/GenBank/DDBJ databases">
        <title>Sequencing the genomes of 1000 actinobacteria strains.</title>
        <authorList>
            <person name="Klenk H.-P."/>
        </authorList>
    </citation>
    <scope>NUCLEOTIDE SEQUENCE [LARGE SCALE GENOMIC DNA]</scope>
    <source>
        <strain evidence="3 4">DSM 44254</strain>
    </source>
</reference>
<dbReference type="GO" id="GO:0070967">
    <property type="term" value="F:coenzyme F420 binding"/>
    <property type="evidence" value="ECO:0007669"/>
    <property type="project" value="TreeGrafter"/>
</dbReference>
<organism evidence="3 4">
    <name type="scientific">Actinocorallia herbida</name>
    <dbReference type="NCBI Taxonomy" id="58109"/>
    <lineage>
        <taxon>Bacteria</taxon>
        <taxon>Bacillati</taxon>
        <taxon>Actinomycetota</taxon>
        <taxon>Actinomycetes</taxon>
        <taxon>Streptosporangiales</taxon>
        <taxon>Thermomonosporaceae</taxon>
        <taxon>Actinocorallia</taxon>
    </lineage>
</organism>
<dbReference type="InterPro" id="IPR019920">
    <property type="entry name" value="F420-binding_dom_put"/>
</dbReference>
<comment type="caution">
    <text evidence="3">The sequence shown here is derived from an EMBL/GenBank/DDBJ whole genome shotgun (WGS) entry which is preliminary data.</text>
</comment>
<dbReference type="RefSeq" id="WP_123664010.1">
    <property type="nucleotide sequence ID" value="NZ_RJKE01000001.1"/>
</dbReference>
<evidence type="ECO:0000259" key="2">
    <source>
        <dbReference type="Pfam" id="PF01243"/>
    </source>
</evidence>
<sequence length="157" mass="16963">MTTRTYGPGQGPAARPLTDTEADRILRAQSFGVLATVKRNGDPHLATLAYVWDPESRLLRFSSAEGRIKVTHLRRDPRATLHVQGDTVLSYALVEGLAEVSPPSLIPGDATGLELLAMSGGFPDPADETAFLARMAEDHRVVIRLKPTRLHGTALDA</sequence>
<gene>
    <name evidence="3" type="ORF">EDD29_1903</name>
</gene>
<dbReference type="InterPro" id="IPR011576">
    <property type="entry name" value="Pyridox_Oxase_N"/>
</dbReference>
<dbReference type="InterPro" id="IPR052019">
    <property type="entry name" value="F420H2_bilvrd_red/Heme_oxyg"/>
</dbReference>
<dbReference type="Proteomes" id="UP000272400">
    <property type="component" value="Unassembled WGS sequence"/>
</dbReference>
<dbReference type="GO" id="GO:0016627">
    <property type="term" value="F:oxidoreductase activity, acting on the CH-CH group of donors"/>
    <property type="evidence" value="ECO:0007669"/>
    <property type="project" value="TreeGrafter"/>
</dbReference>
<dbReference type="NCBIfam" id="TIGR03618">
    <property type="entry name" value="Rv1155_F420"/>
    <property type="match status" value="1"/>
</dbReference>
<dbReference type="PANTHER" id="PTHR35176:SF2">
    <property type="entry name" value="F420H(2)-DEPENDENT REDUCTASE RV1155"/>
    <property type="match status" value="1"/>
</dbReference>
<proteinExistence type="predicted"/>
<dbReference type="EMBL" id="RJKE01000001">
    <property type="protein sequence ID" value="ROO84381.1"/>
    <property type="molecule type" value="Genomic_DNA"/>
</dbReference>
<dbReference type="AlphaFoldDB" id="A0A3N1CSU5"/>
<dbReference type="GO" id="GO:0005829">
    <property type="term" value="C:cytosol"/>
    <property type="evidence" value="ECO:0007669"/>
    <property type="project" value="TreeGrafter"/>
</dbReference>
<dbReference type="OrthoDB" id="1094370at2"/>
<evidence type="ECO:0000313" key="4">
    <source>
        <dbReference type="Proteomes" id="UP000272400"/>
    </source>
</evidence>